<evidence type="ECO:0000313" key="5">
    <source>
        <dbReference type="EMBL" id="KAF2193044.1"/>
    </source>
</evidence>
<keyword evidence="3 4" id="KW-0539">Nucleus</keyword>
<protein>
    <submittedName>
        <fullName evidence="5">PAH2 domain-containing protein</fullName>
    </submittedName>
</protein>
<sequence length="240" mass="26519">DALSYLDQIRVQFADHPDVYNGYLDIMKDFKSGAIDIPGAIERVSTLFAGNPNLIQGFNTILPPDYKIQCGINGDPNAIRVMTPMGTIRSSLMPSLDLGLWRWARANSPSLMYVDALSYLDQIRVQFADHPDVYNRFLDIMKDFKSGAIDIPGAIERVSTLFAGNLNLIQGFNQYLPPDYKIKCGPDAIRVTTPMGTMGQGPPRNPNVPRSGIAVFDPVSDSLSASVNLDVDEWMNKYGV</sequence>
<keyword evidence="2" id="KW-0678">Repressor</keyword>
<dbReference type="GO" id="GO:0000122">
    <property type="term" value="P:negative regulation of transcription by RNA polymerase II"/>
    <property type="evidence" value="ECO:0007669"/>
    <property type="project" value="TreeGrafter"/>
</dbReference>
<reference evidence="5" key="1">
    <citation type="journal article" date="2020" name="Stud. Mycol.">
        <title>101 Dothideomycetes genomes: a test case for predicting lifestyles and emergence of pathogens.</title>
        <authorList>
            <person name="Haridas S."/>
            <person name="Albert R."/>
            <person name="Binder M."/>
            <person name="Bloem J."/>
            <person name="Labutti K."/>
            <person name="Salamov A."/>
            <person name="Andreopoulos B."/>
            <person name="Baker S."/>
            <person name="Barry K."/>
            <person name="Bills G."/>
            <person name="Bluhm B."/>
            <person name="Cannon C."/>
            <person name="Castanera R."/>
            <person name="Culley D."/>
            <person name="Daum C."/>
            <person name="Ezra D."/>
            <person name="Gonzalez J."/>
            <person name="Henrissat B."/>
            <person name="Kuo A."/>
            <person name="Liang C."/>
            <person name="Lipzen A."/>
            <person name="Lutzoni F."/>
            <person name="Magnuson J."/>
            <person name="Mondo S."/>
            <person name="Nolan M."/>
            <person name="Ohm R."/>
            <person name="Pangilinan J."/>
            <person name="Park H.-J."/>
            <person name="Ramirez L."/>
            <person name="Alfaro M."/>
            <person name="Sun H."/>
            <person name="Tritt A."/>
            <person name="Yoshinaga Y."/>
            <person name="Zwiers L.-H."/>
            <person name="Turgeon B."/>
            <person name="Goodwin S."/>
            <person name="Spatafora J."/>
            <person name="Crous P."/>
            <person name="Grigoriev I."/>
        </authorList>
    </citation>
    <scope>NUCLEOTIDE SEQUENCE</scope>
    <source>
        <strain evidence="5">CBS 207.26</strain>
    </source>
</reference>
<evidence type="ECO:0000256" key="1">
    <source>
        <dbReference type="ARBA" id="ARBA00004123"/>
    </source>
</evidence>
<dbReference type="GO" id="GO:0070822">
    <property type="term" value="C:Sin3-type complex"/>
    <property type="evidence" value="ECO:0007669"/>
    <property type="project" value="TreeGrafter"/>
</dbReference>
<dbReference type="Proteomes" id="UP000800200">
    <property type="component" value="Unassembled WGS sequence"/>
</dbReference>
<dbReference type="Pfam" id="PF02671">
    <property type="entry name" value="PAH"/>
    <property type="match status" value="2"/>
</dbReference>
<dbReference type="OrthoDB" id="3853996at2759"/>
<proteinExistence type="predicted"/>
<dbReference type="EMBL" id="ML994614">
    <property type="protein sequence ID" value="KAF2193044.1"/>
    <property type="molecule type" value="Genomic_DNA"/>
</dbReference>
<dbReference type="AlphaFoldDB" id="A0A6A6EN91"/>
<feature type="non-terminal residue" evidence="5">
    <location>
        <position position="1"/>
    </location>
</feature>
<accession>A0A6A6EN91</accession>
<evidence type="ECO:0000256" key="4">
    <source>
        <dbReference type="PROSITE-ProRule" id="PRU00810"/>
    </source>
</evidence>
<dbReference type="GO" id="GO:0003714">
    <property type="term" value="F:transcription corepressor activity"/>
    <property type="evidence" value="ECO:0007669"/>
    <property type="project" value="InterPro"/>
</dbReference>
<evidence type="ECO:0000313" key="6">
    <source>
        <dbReference type="Proteomes" id="UP000800200"/>
    </source>
</evidence>
<dbReference type="PANTHER" id="PTHR12346:SF0">
    <property type="entry name" value="SIN3A, ISOFORM G"/>
    <property type="match status" value="1"/>
</dbReference>
<gene>
    <name evidence="5" type="ORF">K469DRAFT_551499</name>
</gene>
<comment type="subcellular location">
    <subcellularLocation>
        <location evidence="1 4">Nucleus</location>
    </subcellularLocation>
</comment>
<name>A0A6A6EN91_9PEZI</name>
<dbReference type="InterPro" id="IPR039774">
    <property type="entry name" value="Sin3-like"/>
</dbReference>
<evidence type="ECO:0000256" key="3">
    <source>
        <dbReference type="ARBA" id="ARBA00023242"/>
    </source>
</evidence>
<keyword evidence="6" id="KW-1185">Reference proteome</keyword>
<dbReference type="Gene3D" id="1.20.1160.11">
    <property type="entry name" value="Paired amphipathic helix"/>
    <property type="match status" value="2"/>
</dbReference>
<dbReference type="InterPro" id="IPR003822">
    <property type="entry name" value="PAH"/>
</dbReference>
<dbReference type="PANTHER" id="PTHR12346">
    <property type="entry name" value="SIN3B-RELATED"/>
    <property type="match status" value="1"/>
</dbReference>
<organism evidence="5 6">
    <name type="scientific">Zopfia rhizophila CBS 207.26</name>
    <dbReference type="NCBI Taxonomy" id="1314779"/>
    <lineage>
        <taxon>Eukaryota</taxon>
        <taxon>Fungi</taxon>
        <taxon>Dikarya</taxon>
        <taxon>Ascomycota</taxon>
        <taxon>Pezizomycotina</taxon>
        <taxon>Dothideomycetes</taxon>
        <taxon>Dothideomycetes incertae sedis</taxon>
        <taxon>Zopfiaceae</taxon>
        <taxon>Zopfia</taxon>
    </lineage>
</organism>
<dbReference type="FunFam" id="1.20.1160.11:FF:000001">
    <property type="entry name" value="Paired amphipathic helix protein Sin3"/>
    <property type="match status" value="2"/>
</dbReference>
<dbReference type="PROSITE" id="PS51477">
    <property type="entry name" value="PAH"/>
    <property type="match status" value="2"/>
</dbReference>
<evidence type="ECO:0000256" key="2">
    <source>
        <dbReference type="ARBA" id="ARBA00022491"/>
    </source>
</evidence>
<dbReference type="InterPro" id="IPR036600">
    <property type="entry name" value="PAH_sf"/>
</dbReference>
<dbReference type="SUPFAM" id="SSF47762">
    <property type="entry name" value="PAH2 domain"/>
    <property type="match status" value="2"/>
</dbReference>